<dbReference type="InterPro" id="IPR021309">
    <property type="entry name" value="YgaP-like_TM"/>
</dbReference>
<dbReference type="EMBL" id="APVH01000061">
    <property type="protein sequence ID" value="EPX76078.1"/>
    <property type="molecule type" value="Genomic_DNA"/>
</dbReference>
<proteinExistence type="predicted"/>
<name>S9Q914_9RHOB</name>
<dbReference type="eggNOG" id="ENOG5033A4Z">
    <property type="taxonomic scope" value="Bacteria"/>
</dbReference>
<dbReference type="HOGENOM" id="CLU_176022_4_1_5"/>
<keyword evidence="1" id="KW-0812">Transmembrane</keyword>
<dbReference type="RefSeq" id="WP_020039951.1">
    <property type="nucleotide sequence ID" value="NZ_KE557285.1"/>
</dbReference>
<evidence type="ECO:0000256" key="1">
    <source>
        <dbReference type="SAM" id="Phobius"/>
    </source>
</evidence>
<feature type="transmembrane region" description="Helical" evidence="1">
    <location>
        <begin position="12"/>
        <end position="28"/>
    </location>
</feature>
<keyword evidence="4" id="KW-1185">Reference proteome</keyword>
<feature type="transmembrane region" description="Helical" evidence="1">
    <location>
        <begin position="34"/>
        <end position="57"/>
    </location>
</feature>
<dbReference type="OrthoDB" id="9804804at2"/>
<keyword evidence="1" id="KW-0472">Membrane</keyword>
<organism evidence="3 4">
    <name type="scientific">Salipiger mucosus DSM 16094</name>
    <dbReference type="NCBI Taxonomy" id="1123237"/>
    <lineage>
        <taxon>Bacteria</taxon>
        <taxon>Pseudomonadati</taxon>
        <taxon>Pseudomonadota</taxon>
        <taxon>Alphaproteobacteria</taxon>
        <taxon>Rhodobacterales</taxon>
        <taxon>Roseobacteraceae</taxon>
        <taxon>Salipiger</taxon>
    </lineage>
</organism>
<dbReference type="AlphaFoldDB" id="S9Q914"/>
<feature type="domain" description="Inner membrane protein YgaP-like transmembrane" evidence="2">
    <location>
        <begin position="3"/>
        <end position="65"/>
    </location>
</feature>
<protein>
    <recommendedName>
        <fullName evidence="2">Inner membrane protein YgaP-like transmembrane domain-containing protein</fullName>
    </recommendedName>
</protein>
<dbReference type="Pfam" id="PF11127">
    <property type="entry name" value="YgaP-like_TM"/>
    <property type="match status" value="1"/>
</dbReference>
<evidence type="ECO:0000313" key="3">
    <source>
        <dbReference type="EMBL" id="EPX76078.1"/>
    </source>
</evidence>
<reference evidence="4" key="1">
    <citation type="journal article" date="2014" name="Stand. Genomic Sci.">
        <title>Genome sequence of the exopolysaccharide-producing Salipiger mucosus type strain (DSM 16094(T)), a moderately halophilic member of the Roseobacter clade.</title>
        <authorList>
            <person name="Riedel T."/>
            <person name="Spring S."/>
            <person name="Fiebig A."/>
            <person name="Petersen J."/>
            <person name="Kyrpides N.C."/>
            <person name="Goker M."/>
            <person name="Klenk H.P."/>
        </authorList>
    </citation>
    <scope>NUCLEOTIDE SEQUENCE [LARGE SCALE GENOMIC DNA]</scope>
    <source>
        <strain evidence="4">DSM 16094</strain>
    </source>
</reference>
<dbReference type="STRING" id="1123237.Salmuc_00731"/>
<evidence type="ECO:0000313" key="4">
    <source>
        <dbReference type="Proteomes" id="UP000015347"/>
    </source>
</evidence>
<sequence length="65" mass="7197">MFQNNVGKLDRILRILVGALLVLAFFMVEGQWSWLYLIGIVPLVTGLLGSCPLYAMLGVSTCPRQ</sequence>
<gene>
    <name evidence="3" type="ORF">Salmuc_00731</name>
</gene>
<accession>S9Q914</accession>
<keyword evidence="1" id="KW-1133">Transmembrane helix</keyword>
<comment type="caution">
    <text evidence="3">The sequence shown here is derived from an EMBL/GenBank/DDBJ whole genome shotgun (WGS) entry which is preliminary data.</text>
</comment>
<dbReference type="Proteomes" id="UP000015347">
    <property type="component" value="Unassembled WGS sequence"/>
</dbReference>
<evidence type="ECO:0000259" key="2">
    <source>
        <dbReference type="Pfam" id="PF11127"/>
    </source>
</evidence>